<dbReference type="RefSeq" id="WP_329407922.1">
    <property type="nucleotide sequence ID" value="NZ_CP109441.1"/>
</dbReference>
<evidence type="ECO:0000313" key="3">
    <source>
        <dbReference type="EMBL" id="WUV44804.1"/>
    </source>
</evidence>
<keyword evidence="1" id="KW-0456">Lyase</keyword>
<name>A0ABZ1YNJ5_9NOCA</name>
<feature type="domain" description="Amidohydrolase-related" evidence="2">
    <location>
        <begin position="3"/>
        <end position="315"/>
    </location>
</feature>
<dbReference type="PANTHER" id="PTHR21240">
    <property type="entry name" value="2-AMINO-3-CARBOXYLMUCONATE-6-SEMIALDEHYDE DECARBOXYLASE"/>
    <property type="match status" value="1"/>
</dbReference>
<sequence>MIDSHAHVFFDELLGKAGPYGPAVREFAPGQFEVVTGGYSFAIGANDSFAPVMESRVAAIEPAGITTQVLSLSPLWLFHEAPAAVAVPFLREANDLTAGMVGKAPGLLRAFAALPAQDISVAIDELHRNVKRGFVGGYIGSNARVNLDDPELDDLYAVHEQLDVPLLIHSIVPGVDGPPGDSRLNRWLGNVTIGYPIEETLTVTSLILGGVLDRHPKLDVLIPHGGGAFPAIAGRIFDSLRLPGAPISAEQAREGLSRLWFDTHVHSPHTLDLLLEVANVDHLVYGSNFGGWDSSSTSEVANMAELLDANARRLFRMTP</sequence>
<organism evidence="3 4">
    <name type="scientific">Nocardia vinacea</name>
    <dbReference type="NCBI Taxonomy" id="96468"/>
    <lineage>
        <taxon>Bacteria</taxon>
        <taxon>Bacillati</taxon>
        <taxon>Actinomycetota</taxon>
        <taxon>Actinomycetes</taxon>
        <taxon>Mycobacteriales</taxon>
        <taxon>Nocardiaceae</taxon>
        <taxon>Nocardia</taxon>
    </lineage>
</organism>
<accession>A0ABZ1YNJ5</accession>
<reference evidence="3" key="1">
    <citation type="submission" date="2022-10" db="EMBL/GenBank/DDBJ databases">
        <title>The complete genomes of actinobacterial strains from the NBC collection.</title>
        <authorList>
            <person name="Joergensen T.S."/>
            <person name="Alvarez Arevalo M."/>
            <person name="Sterndorff E.B."/>
            <person name="Faurdal D."/>
            <person name="Vuksanovic O."/>
            <person name="Mourched A.-S."/>
            <person name="Charusanti P."/>
            <person name="Shaw S."/>
            <person name="Blin K."/>
            <person name="Weber T."/>
        </authorList>
    </citation>
    <scope>NUCLEOTIDE SEQUENCE</scope>
    <source>
        <strain evidence="3">NBC_01482</strain>
    </source>
</reference>
<dbReference type="Proteomes" id="UP001432062">
    <property type="component" value="Chromosome"/>
</dbReference>
<evidence type="ECO:0000259" key="2">
    <source>
        <dbReference type="Pfam" id="PF04909"/>
    </source>
</evidence>
<dbReference type="InterPro" id="IPR006680">
    <property type="entry name" value="Amidohydro-rel"/>
</dbReference>
<protein>
    <submittedName>
        <fullName evidence="3">Amidohydrolase</fullName>
    </submittedName>
</protein>
<evidence type="ECO:0000313" key="4">
    <source>
        <dbReference type="Proteomes" id="UP001432062"/>
    </source>
</evidence>
<dbReference type="Gene3D" id="3.20.20.140">
    <property type="entry name" value="Metal-dependent hydrolases"/>
    <property type="match status" value="1"/>
</dbReference>
<dbReference type="InterPro" id="IPR032466">
    <property type="entry name" value="Metal_Hydrolase"/>
</dbReference>
<dbReference type="EMBL" id="CP109441">
    <property type="protein sequence ID" value="WUV44804.1"/>
    <property type="molecule type" value="Genomic_DNA"/>
</dbReference>
<dbReference type="InterPro" id="IPR032465">
    <property type="entry name" value="ACMSD"/>
</dbReference>
<proteinExistence type="predicted"/>
<gene>
    <name evidence="3" type="ORF">OG563_37590</name>
</gene>
<dbReference type="Pfam" id="PF04909">
    <property type="entry name" value="Amidohydro_2"/>
    <property type="match status" value="1"/>
</dbReference>
<keyword evidence="4" id="KW-1185">Reference proteome</keyword>
<dbReference type="SUPFAM" id="SSF51556">
    <property type="entry name" value="Metallo-dependent hydrolases"/>
    <property type="match status" value="1"/>
</dbReference>
<dbReference type="PANTHER" id="PTHR21240:SF28">
    <property type="entry name" value="ISO-OROTATE DECARBOXYLASE (EUROFUNG)"/>
    <property type="match status" value="1"/>
</dbReference>
<evidence type="ECO:0000256" key="1">
    <source>
        <dbReference type="ARBA" id="ARBA00023239"/>
    </source>
</evidence>